<dbReference type="PANTHER" id="PTHR45870">
    <property type="entry name" value="TUBULIN MONOGLYCYLASE TTLL3"/>
    <property type="match status" value="1"/>
</dbReference>
<keyword evidence="8" id="KW-1185">Reference proteome</keyword>
<sequence length="772" mass="89795">MESVMSLLTDAVVTHLGDKFLSEDKLHTNSIPEDVHQSKSQSHLPVVFTSDTIFHRSNISENGLKASRLHKIDKNKKDIRSLNETCSSLNRLSIRSISLHSSNEKNCLENKCNEFFNHKSKKTNQMDENYQKMQEMKNLAYLAMQNNKVFVCNGPYASLRKALRRRGWVEQRFKAINGLTQDCPDSELNEDTFSKNLNEQYFEIMSRLVRNAVPSFIWTLKRDDIGFRFLHKDQIINHYTCAWAFTTKSGLCSHLRNLHHFDDLNANSFFPRCYRLCCQHERDEFIDDFRITAAQGLLKIVVGESEKWALIKNSENVGMENMSKCIKQSLSPMLLEIAIKACHLYLESKAHLDIEEDYNEHISDDLWNSLLEYYYKVARYGFYIENGWQYQNECKTILNKLSCYFPQMKIDGCQNLWILKPGAKSRGRGIEIMNCLDTILKLSSDNVSKKEDRLVIQKYIERPFLVHKTKFDIRQWFLVTDWNPLVLWIYKDSYIRYCGQEFCLDKFDPQVHLSNNSIQKHFKNGKRSRHLPEFNMWFSDEFKAHIIKRGFKTTWDDIIYPGMKAAIIASLQSCQNSLEYRKNSFELYGADFMLDENLNPWLIEINSSPALSPSTPVTEKLCNNVLEDTMKIILDRRENKSCDVGRFDLAYKQQYINVPSYMGCPLSIEGISLSKKKTLDVEKVKPQSDKSISITFSSSSADSSIISTSKDTSYFTESCQDSKEKSFTEQTNLRNSSQKKFQTKKGSFTIKNLKRESKNKLRETLFPASCNN</sequence>
<dbReference type="Proteomes" id="UP001652625">
    <property type="component" value="Chromosome 14"/>
</dbReference>
<dbReference type="Pfam" id="PF03133">
    <property type="entry name" value="TTL"/>
    <property type="match status" value="1"/>
</dbReference>
<evidence type="ECO:0000256" key="1">
    <source>
        <dbReference type="ARBA" id="ARBA00004496"/>
    </source>
</evidence>
<evidence type="ECO:0000313" key="9">
    <source>
        <dbReference type="RefSeq" id="XP_065673552.1"/>
    </source>
</evidence>
<protein>
    <submittedName>
        <fullName evidence="9 10">Tubulin tyrosine ligase 3</fullName>
    </submittedName>
</protein>
<dbReference type="SUPFAM" id="SSF56059">
    <property type="entry name" value="Glutathione synthetase ATP-binding domain-like"/>
    <property type="match status" value="1"/>
</dbReference>
<keyword evidence="5 6" id="KW-0067">ATP-binding</keyword>
<evidence type="ECO:0000256" key="3">
    <source>
        <dbReference type="ARBA" id="ARBA00022598"/>
    </source>
</evidence>
<gene>
    <name evidence="9 10" type="primary">LOC100215267</name>
</gene>
<dbReference type="RefSeq" id="XP_065673552.1">
    <property type="nucleotide sequence ID" value="XM_065817480.1"/>
</dbReference>
<evidence type="ECO:0000256" key="4">
    <source>
        <dbReference type="ARBA" id="ARBA00022741"/>
    </source>
</evidence>
<evidence type="ECO:0000256" key="5">
    <source>
        <dbReference type="ARBA" id="ARBA00022840"/>
    </source>
</evidence>
<dbReference type="PROSITE" id="PS50975">
    <property type="entry name" value="ATP_GRASP"/>
    <property type="match status" value="1"/>
</dbReference>
<dbReference type="RefSeq" id="XP_065673553.1">
    <property type="nucleotide sequence ID" value="XM_065817481.1"/>
</dbReference>
<dbReference type="PROSITE" id="PS51221">
    <property type="entry name" value="TTL"/>
    <property type="match status" value="1"/>
</dbReference>
<dbReference type="InterPro" id="IPR011761">
    <property type="entry name" value="ATP-grasp"/>
</dbReference>
<feature type="domain" description="ATP-grasp" evidence="7">
    <location>
        <begin position="590"/>
        <end position="634"/>
    </location>
</feature>
<dbReference type="Gene3D" id="3.30.470.20">
    <property type="entry name" value="ATP-grasp fold, B domain"/>
    <property type="match status" value="1"/>
</dbReference>
<organism evidence="8 10">
    <name type="scientific">Hydra vulgaris</name>
    <name type="common">Hydra</name>
    <name type="synonym">Hydra attenuata</name>
    <dbReference type="NCBI Taxonomy" id="6087"/>
    <lineage>
        <taxon>Eukaryota</taxon>
        <taxon>Metazoa</taxon>
        <taxon>Cnidaria</taxon>
        <taxon>Hydrozoa</taxon>
        <taxon>Hydroidolina</taxon>
        <taxon>Anthoathecata</taxon>
        <taxon>Aplanulata</taxon>
        <taxon>Hydridae</taxon>
        <taxon>Hydra</taxon>
    </lineage>
</organism>
<keyword evidence="4 6" id="KW-0547">Nucleotide-binding</keyword>
<name>A0ABM4DGH9_HYDVU</name>
<evidence type="ECO:0000313" key="10">
    <source>
        <dbReference type="RefSeq" id="XP_065673553.1"/>
    </source>
</evidence>
<accession>A0ABM4DGH9</accession>
<dbReference type="GO" id="GO:0016874">
    <property type="term" value="F:ligase activity"/>
    <property type="evidence" value="ECO:0007669"/>
    <property type="project" value="UniProtKB-KW"/>
</dbReference>
<evidence type="ECO:0000259" key="7">
    <source>
        <dbReference type="PROSITE" id="PS50975"/>
    </source>
</evidence>
<reference evidence="9 10" key="1">
    <citation type="submission" date="2025-05" db="UniProtKB">
        <authorList>
            <consortium name="RefSeq"/>
        </authorList>
    </citation>
    <scope>IDENTIFICATION</scope>
</reference>
<keyword evidence="2" id="KW-0963">Cytoplasm</keyword>
<evidence type="ECO:0000256" key="6">
    <source>
        <dbReference type="PROSITE-ProRule" id="PRU00409"/>
    </source>
</evidence>
<evidence type="ECO:0000256" key="2">
    <source>
        <dbReference type="ARBA" id="ARBA00022490"/>
    </source>
</evidence>
<dbReference type="InterPro" id="IPR051437">
    <property type="entry name" value="TTLL_monoglycylase"/>
</dbReference>
<keyword evidence="3 9" id="KW-0436">Ligase</keyword>
<dbReference type="InterPro" id="IPR004344">
    <property type="entry name" value="TTL/TTLL_fam"/>
</dbReference>
<dbReference type="PANTHER" id="PTHR45870:SF2">
    <property type="entry name" value="TUBULIN MONOGLYCYLASE TTLL3"/>
    <property type="match status" value="1"/>
</dbReference>
<proteinExistence type="predicted"/>
<comment type="subcellular location">
    <subcellularLocation>
        <location evidence="1">Cytoplasm</location>
    </subcellularLocation>
</comment>
<evidence type="ECO:0000313" key="8">
    <source>
        <dbReference type="Proteomes" id="UP001652625"/>
    </source>
</evidence>
<dbReference type="GeneID" id="100215267"/>